<feature type="domain" description="Cytochrome c" evidence="6">
    <location>
        <begin position="36"/>
        <end position="127"/>
    </location>
</feature>
<dbReference type="InterPro" id="IPR009056">
    <property type="entry name" value="Cyt_c-like_dom"/>
</dbReference>
<feature type="chain" id="PRO_5038357037" evidence="5">
    <location>
        <begin position="25"/>
        <end position="127"/>
    </location>
</feature>
<comment type="caution">
    <text evidence="7">The sequence shown here is derived from an EMBL/GenBank/DDBJ whole genome shotgun (WGS) entry which is preliminary data.</text>
</comment>
<evidence type="ECO:0000259" key="6">
    <source>
        <dbReference type="PROSITE" id="PS51007"/>
    </source>
</evidence>
<dbReference type="OrthoDB" id="3540130at2"/>
<dbReference type="InterPro" id="IPR036909">
    <property type="entry name" value="Cyt_c-like_dom_sf"/>
</dbReference>
<evidence type="ECO:0000256" key="3">
    <source>
        <dbReference type="ARBA" id="ARBA00023004"/>
    </source>
</evidence>
<reference evidence="7 8" key="1">
    <citation type="submission" date="2018-10" db="EMBL/GenBank/DDBJ databases">
        <title>Aeromicrobium sp. 9W16Y-2 whole genome shotgun sequence.</title>
        <authorList>
            <person name="Li F."/>
        </authorList>
    </citation>
    <scope>NUCLEOTIDE SEQUENCE [LARGE SCALE GENOMIC DNA]</scope>
    <source>
        <strain evidence="7 8">9W16Y-2</strain>
    </source>
</reference>
<proteinExistence type="predicted"/>
<dbReference type="Gene3D" id="1.10.760.10">
    <property type="entry name" value="Cytochrome c-like domain"/>
    <property type="match status" value="1"/>
</dbReference>
<feature type="signal peptide" evidence="5">
    <location>
        <begin position="1"/>
        <end position="24"/>
    </location>
</feature>
<dbReference type="GO" id="GO:0046872">
    <property type="term" value="F:metal ion binding"/>
    <property type="evidence" value="ECO:0007669"/>
    <property type="project" value="UniProtKB-KW"/>
</dbReference>
<dbReference type="EMBL" id="RDBF01000004">
    <property type="protein sequence ID" value="RLV56276.1"/>
    <property type="molecule type" value="Genomic_DNA"/>
</dbReference>
<organism evidence="7 8">
    <name type="scientific">Aeromicrobium phragmitis</name>
    <dbReference type="NCBI Taxonomy" id="2478914"/>
    <lineage>
        <taxon>Bacteria</taxon>
        <taxon>Bacillati</taxon>
        <taxon>Actinomycetota</taxon>
        <taxon>Actinomycetes</taxon>
        <taxon>Propionibacteriales</taxon>
        <taxon>Nocardioidaceae</taxon>
        <taxon>Aeromicrobium</taxon>
    </lineage>
</organism>
<sequence length="127" mass="13468">MISSRLPAAVVLALALAACGPDTGAETERIRTVEGGDAERGRAAVIAYGCASCHVVPDVDGVDDERVAPDLTDFADRDVIAGHVPNRPEELITWLRNPKDIAPGTLMPDLGVTEQDARDLAAFLYTQ</sequence>
<keyword evidence="8" id="KW-1185">Reference proteome</keyword>
<protein>
    <submittedName>
        <fullName evidence="7">Cytochrome c</fullName>
    </submittedName>
</protein>
<dbReference type="PROSITE" id="PS51257">
    <property type="entry name" value="PROKAR_LIPOPROTEIN"/>
    <property type="match status" value="1"/>
</dbReference>
<gene>
    <name evidence="7" type="ORF">D9V41_07560</name>
</gene>
<evidence type="ECO:0000256" key="1">
    <source>
        <dbReference type="ARBA" id="ARBA00022617"/>
    </source>
</evidence>
<accession>A0A3L8PLJ1</accession>
<keyword evidence="3 4" id="KW-0408">Iron</keyword>
<keyword evidence="5" id="KW-0732">Signal</keyword>
<dbReference type="SUPFAM" id="SSF46626">
    <property type="entry name" value="Cytochrome c"/>
    <property type="match status" value="1"/>
</dbReference>
<dbReference type="GO" id="GO:0009055">
    <property type="term" value="F:electron transfer activity"/>
    <property type="evidence" value="ECO:0007669"/>
    <property type="project" value="InterPro"/>
</dbReference>
<dbReference type="PROSITE" id="PS51007">
    <property type="entry name" value="CYTC"/>
    <property type="match status" value="1"/>
</dbReference>
<evidence type="ECO:0000256" key="4">
    <source>
        <dbReference type="PROSITE-ProRule" id="PRU00433"/>
    </source>
</evidence>
<evidence type="ECO:0000256" key="2">
    <source>
        <dbReference type="ARBA" id="ARBA00022723"/>
    </source>
</evidence>
<name>A0A3L8PLJ1_9ACTN</name>
<dbReference type="GO" id="GO:0020037">
    <property type="term" value="F:heme binding"/>
    <property type="evidence" value="ECO:0007669"/>
    <property type="project" value="InterPro"/>
</dbReference>
<evidence type="ECO:0000256" key="5">
    <source>
        <dbReference type="SAM" id="SignalP"/>
    </source>
</evidence>
<keyword evidence="2 4" id="KW-0479">Metal-binding</keyword>
<evidence type="ECO:0000313" key="8">
    <source>
        <dbReference type="Proteomes" id="UP000282515"/>
    </source>
</evidence>
<dbReference type="Proteomes" id="UP000282515">
    <property type="component" value="Unassembled WGS sequence"/>
</dbReference>
<keyword evidence="1 4" id="KW-0349">Heme</keyword>
<evidence type="ECO:0000313" key="7">
    <source>
        <dbReference type="EMBL" id="RLV56276.1"/>
    </source>
</evidence>
<dbReference type="RefSeq" id="WP_121793935.1">
    <property type="nucleotide sequence ID" value="NZ_RDBF01000004.1"/>
</dbReference>
<dbReference type="AlphaFoldDB" id="A0A3L8PLJ1"/>
<dbReference type="Pfam" id="PF00034">
    <property type="entry name" value="Cytochrom_C"/>
    <property type="match status" value="1"/>
</dbReference>